<evidence type="ECO:0000256" key="1">
    <source>
        <dbReference type="SAM" id="MobiDB-lite"/>
    </source>
</evidence>
<protein>
    <submittedName>
        <fullName evidence="2">Uncharacterized protein</fullName>
    </submittedName>
</protein>
<feature type="region of interest" description="Disordered" evidence="1">
    <location>
        <begin position="22"/>
        <end position="59"/>
    </location>
</feature>
<sequence>MAFLQTDIDPLYLREKHLRMSESSNNSISAQASASTTSIDDTDHFTEMDLDDHHHHHQEGAVSAVKRFFEFGSSTMSSSSKTGGRRSTFSRKENLDRLVSFYL</sequence>
<gene>
    <name evidence="2" type="ORF">LCOR_04600.1</name>
</gene>
<reference evidence="2" key="1">
    <citation type="submission" date="2013-08" db="EMBL/GenBank/DDBJ databases">
        <title>Gene expansion shapes genome architecture in the human pathogen Lichtheimia corymbifera: an evolutionary genomics analysis in the ancient terrestrial Mucorales (Mucoromycotina).</title>
        <authorList>
            <person name="Schwartze V.U."/>
            <person name="Winter S."/>
            <person name="Shelest E."/>
            <person name="Marcet-Houben M."/>
            <person name="Horn F."/>
            <person name="Wehner S."/>
            <person name="Hoffmann K."/>
            <person name="Riege K."/>
            <person name="Sammeth M."/>
            <person name="Nowrousian M."/>
            <person name="Valiante V."/>
            <person name="Linde J."/>
            <person name="Jacobsen I.D."/>
            <person name="Marz M."/>
            <person name="Brakhage A.A."/>
            <person name="Gabaldon T."/>
            <person name="Bocker S."/>
            <person name="Voigt K."/>
        </authorList>
    </citation>
    <scope>NUCLEOTIDE SEQUENCE [LARGE SCALE GENOMIC DNA]</scope>
    <source>
        <strain evidence="2">FSU 9682</strain>
    </source>
</reference>
<evidence type="ECO:0000313" key="3">
    <source>
        <dbReference type="Proteomes" id="UP000027586"/>
    </source>
</evidence>
<accession>A0A068RUC4</accession>
<dbReference type="Proteomes" id="UP000027586">
    <property type="component" value="Unassembled WGS sequence"/>
</dbReference>
<keyword evidence="3" id="KW-1185">Reference proteome</keyword>
<comment type="caution">
    <text evidence="2">The sequence shown here is derived from an EMBL/GenBank/DDBJ whole genome shotgun (WGS) entry which is preliminary data.</text>
</comment>
<organism evidence="2 3">
    <name type="scientific">Lichtheimia corymbifera JMRC:FSU:9682</name>
    <dbReference type="NCBI Taxonomy" id="1263082"/>
    <lineage>
        <taxon>Eukaryota</taxon>
        <taxon>Fungi</taxon>
        <taxon>Fungi incertae sedis</taxon>
        <taxon>Mucoromycota</taxon>
        <taxon>Mucoromycotina</taxon>
        <taxon>Mucoromycetes</taxon>
        <taxon>Mucorales</taxon>
        <taxon>Lichtheimiaceae</taxon>
        <taxon>Lichtheimia</taxon>
    </lineage>
</organism>
<proteinExistence type="predicted"/>
<dbReference type="VEuPathDB" id="FungiDB:LCOR_04600.1"/>
<dbReference type="AlphaFoldDB" id="A0A068RUC4"/>
<feature type="compositionally biased region" description="Low complexity" evidence="1">
    <location>
        <begin position="23"/>
        <end position="39"/>
    </location>
</feature>
<name>A0A068RUC4_9FUNG</name>
<evidence type="ECO:0000313" key="2">
    <source>
        <dbReference type="EMBL" id="CDH53222.1"/>
    </source>
</evidence>
<dbReference type="EMBL" id="CBTN010000016">
    <property type="protein sequence ID" value="CDH53222.1"/>
    <property type="molecule type" value="Genomic_DNA"/>
</dbReference>
<feature type="compositionally biased region" description="Basic and acidic residues" evidence="1">
    <location>
        <begin position="41"/>
        <end position="53"/>
    </location>
</feature>